<evidence type="ECO:0000313" key="5">
    <source>
        <dbReference type="EMBL" id="KAF7358847.1"/>
    </source>
</evidence>
<name>A0A8H6YGU1_9AGAR</name>
<evidence type="ECO:0000256" key="1">
    <source>
        <dbReference type="ARBA" id="ARBA00022723"/>
    </source>
</evidence>
<proteinExistence type="predicted"/>
<dbReference type="SUPFAM" id="SSF57701">
    <property type="entry name" value="Zn2/Cys6 DNA-binding domain"/>
    <property type="match status" value="1"/>
</dbReference>
<dbReference type="InterPro" id="IPR036864">
    <property type="entry name" value="Zn2-C6_fun-type_DNA-bd_sf"/>
</dbReference>
<dbReference type="CDD" id="cd12148">
    <property type="entry name" value="fungal_TF_MHR"/>
    <property type="match status" value="1"/>
</dbReference>
<dbReference type="Gene3D" id="4.10.240.10">
    <property type="entry name" value="Zn(2)-C6 fungal-type DNA-binding domain"/>
    <property type="match status" value="1"/>
</dbReference>
<comment type="caution">
    <text evidence="5">The sequence shown here is derived from an EMBL/GenBank/DDBJ whole genome shotgun (WGS) entry which is preliminary data.</text>
</comment>
<keyword evidence="1" id="KW-0479">Metal-binding</keyword>
<dbReference type="Pfam" id="PF00172">
    <property type="entry name" value="Zn_clus"/>
    <property type="match status" value="1"/>
</dbReference>
<dbReference type="PANTHER" id="PTHR46910">
    <property type="entry name" value="TRANSCRIPTION FACTOR PDR1"/>
    <property type="match status" value="1"/>
</dbReference>
<dbReference type="SMART" id="SM00066">
    <property type="entry name" value="GAL4"/>
    <property type="match status" value="1"/>
</dbReference>
<dbReference type="InterPro" id="IPR001138">
    <property type="entry name" value="Zn2Cys6_DnaBD"/>
</dbReference>
<dbReference type="Pfam" id="PF04082">
    <property type="entry name" value="Fungal_trans"/>
    <property type="match status" value="1"/>
</dbReference>
<accession>A0A8H6YGU1</accession>
<dbReference type="SMART" id="SM00906">
    <property type="entry name" value="Fungal_trans"/>
    <property type="match status" value="1"/>
</dbReference>
<dbReference type="GO" id="GO:0003677">
    <property type="term" value="F:DNA binding"/>
    <property type="evidence" value="ECO:0007669"/>
    <property type="project" value="InterPro"/>
</dbReference>
<evidence type="ECO:0000256" key="2">
    <source>
        <dbReference type="ARBA" id="ARBA00023242"/>
    </source>
</evidence>
<feature type="region of interest" description="Disordered" evidence="3">
    <location>
        <begin position="97"/>
        <end position="136"/>
    </location>
</feature>
<dbReference type="AlphaFoldDB" id="A0A8H6YGU1"/>
<feature type="domain" description="Zn(2)-C6 fungal-type" evidence="4">
    <location>
        <begin position="23"/>
        <end position="56"/>
    </location>
</feature>
<feature type="region of interest" description="Disordered" evidence="3">
    <location>
        <begin position="227"/>
        <end position="246"/>
    </location>
</feature>
<feature type="compositionally biased region" description="Low complexity" evidence="3">
    <location>
        <begin position="123"/>
        <end position="136"/>
    </location>
</feature>
<evidence type="ECO:0000259" key="4">
    <source>
        <dbReference type="PROSITE" id="PS50048"/>
    </source>
</evidence>
<dbReference type="InterPro" id="IPR050987">
    <property type="entry name" value="AtrR-like"/>
</dbReference>
<protein>
    <submittedName>
        <fullName evidence="5">Zn(2)-C6 fungal-type domain-containing protein</fullName>
    </submittedName>
</protein>
<dbReference type="InterPro" id="IPR007219">
    <property type="entry name" value="XnlR_reg_dom"/>
</dbReference>
<sequence length="817" mass="91525">MSSEENVLDNIAVPAKKRRIQRACDACRQKRRACDGLRTSTKKCSYCSDNGLECVYSGAPATTQRPRATSGRREIDTQGRLNRCRCCTFTHTASQLTAEHPHPPAATESSESTEHSPLINHKSAPSSVSDSSESLSPAVELAARSIRALADRDTQSPDEDDLVQTMESLHLRGHGKDAFLGKSSGAMLFKKALELKDEYYTAANRTSIDRATRRPEFWAARPLTPSTAQWQTETDADTSEKQSRYSFPPPDLLSELVDLYFAHSAIYYPLLHRPSFQRALADNTHLQDDKFAAIVLCICAIGSRFSDDPRVFDEANPLACGWQFFNQRICLSIQFVEGSAQQGAWTLVGIGIRMAQEMGVHRRQLGKHTLEAELWRRAFWVLVAYDRAVSTGLGRPCATQYCDFDVQMPTECDDEYWEHEDPSQTFRQPPGTPSRMAFFNAYLRLSNVLAFVLHLLYTSAKSNNMCAAADRTWDEQIVKELDSALNKDLTVRWDPRRADPLFFSQSVALYSAYYHTQMMAHRLFIPMVRTVPTTLPSLAICTNAARSCSHVIDVWYQRMRNAPAIILLPAVTTASVMLLLNVWSGKRTGLAPHMNTALAEVQKCMRVVKLFEIRYVFAVWRTLLSRSESFADGRWLVYSGTCSPSWLALDKSRSQLLPPLLSLLRRQRRTNESAHTQPMRDDDSPLTQELEAATVESADPLVLPTGFQDTSFQWSDLGRLPLFPPPPDYAFHPPVPPLGVEYPDWAQLPMPSFFPSSSSAASSANALTQDGMSPEDVFSMIGNDAMTMWSNAPTGLGTGDWSSYFNIMDSLNRETLL</sequence>
<keyword evidence="2" id="KW-0539">Nucleus</keyword>
<dbReference type="PANTHER" id="PTHR46910:SF38">
    <property type="entry name" value="ZN(2)-C6 FUNGAL-TYPE DOMAIN-CONTAINING PROTEIN"/>
    <property type="match status" value="1"/>
</dbReference>
<organism evidence="5 6">
    <name type="scientific">Mycena sanguinolenta</name>
    <dbReference type="NCBI Taxonomy" id="230812"/>
    <lineage>
        <taxon>Eukaryota</taxon>
        <taxon>Fungi</taxon>
        <taxon>Dikarya</taxon>
        <taxon>Basidiomycota</taxon>
        <taxon>Agaricomycotina</taxon>
        <taxon>Agaricomycetes</taxon>
        <taxon>Agaricomycetidae</taxon>
        <taxon>Agaricales</taxon>
        <taxon>Marasmiineae</taxon>
        <taxon>Mycenaceae</taxon>
        <taxon>Mycena</taxon>
    </lineage>
</organism>
<reference evidence="5" key="1">
    <citation type="submission" date="2020-05" db="EMBL/GenBank/DDBJ databases">
        <title>Mycena genomes resolve the evolution of fungal bioluminescence.</title>
        <authorList>
            <person name="Tsai I.J."/>
        </authorList>
    </citation>
    <scope>NUCLEOTIDE SEQUENCE</scope>
    <source>
        <strain evidence="5">160909Yilan</strain>
    </source>
</reference>
<dbReference type="EMBL" id="JACAZH010000009">
    <property type="protein sequence ID" value="KAF7358847.1"/>
    <property type="molecule type" value="Genomic_DNA"/>
</dbReference>
<gene>
    <name evidence="5" type="ORF">MSAN_01224700</name>
</gene>
<dbReference type="CDD" id="cd00067">
    <property type="entry name" value="GAL4"/>
    <property type="match status" value="1"/>
</dbReference>
<evidence type="ECO:0000256" key="3">
    <source>
        <dbReference type="SAM" id="MobiDB-lite"/>
    </source>
</evidence>
<evidence type="ECO:0000313" key="6">
    <source>
        <dbReference type="Proteomes" id="UP000623467"/>
    </source>
</evidence>
<dbReference type="OrthoDB" id="4456959at2759"/>
<dbReference type="GO" id="GO:0006351">
    <property type="term" value="P:DNA-templated transcription"/>
    <property type="evidence" value="ECO:0007669"/>
    <property type="project" value="InterPro"/>
</dbReference>
<dbReference type="GO" id="GO:0008270">
    <property type="term" value="F:zinc ion binding"/>
    <property type="evidence" value="ECO:0007669"/>
    <property type="project" value="InterPro"/>
</dbReference>
<keyword evidence="6" id="KW-1185">Reference proteome</keyword>
<dbReference type="GO" id="GO:0000981">
    <property type="term" value="F:DNA-binding transcription factor activity, RNA polymerase II-specific"/>
    <property type="evidence" value="ECO:0007669"/>
    <property type="project" value="InterPro"/>
</dbReference>
<dbReference type="PROSITE" id="PS00463">
    <property type="entry name" value="ZN2_CY6_FUNGAL_1"/>
    <property type="match status" value="1"/>
</dbReference>
<dbReference type="Proteomes" id="UP000623467">
    <property type="component" value="Unassembled WGS sequence"/>
</dbReference>
<dbReference type="PROSITE" id="PS50048">
    <property type="entry name" value="ZN2_CY6_FUNGAL_2"/>
    <property type="match status" value="1"/>
</dbReference>